<evidence type="ECO:0000313" key="2">
    <source>
        <dbReference type="Proteomes" id="UP001380953"/>
    </source>
</evidence>
<dbReference type="EMBL" id="JBBKAR010000033">
    <property type="protein sequence ID" value="MEJ8304498.1"/>
    <property type="molecule type" value="Genomic_DNA"/>
</dbReference>
<sequence>MSVLKPAEFTVNNIHRPVCRISDALNLMYDGSPAAPSRAELPQDSGLGSFEKLTLNASLELRTCRMTFGEDVTMRSVERDPGISWSFCLGENVEWTTSRPSGQASYILKNGEMLVSGAGEFDSTGCYLGGGDYWGLSLRMDRSFTERLEAAVGAPLPESAPAFGGVFRKETLPNAVRRILLEMAECQYAYDLKRLFLEGKAIEMAAAYAHEMSMRTSAARGLSRTDREALLLAREILDASLLDAPSLRQLSQRVSLNEFKLKRGFKLLFGISVHAYVIERRLEEAYRLLDTGQANVTEAALLAGFGKPSHFAQKFREKYGDAPSRYFRQSRRIKP</sequence>
<protein>
    <submittedName>
        <fullName evidence="1">AraC family transcriptional regulator</fullName>
    </submittedName>
</protein>
<comment type="caution">
    <text evidence="1">The sequence shown here is derived from an EMBL/GenBank/DDBJ whole genome shotgun (WGS) entry which is preliminary data.</text>
</comment>
<evidence type="ECO:0000313" key="1">
    <source>
        <dbReference type="EMBL" id="MEJ8304498.1"/>
    </source>
</evidence>
<accession>A0ACC6PC23</accession>
<name>A0ACC6PC23_9BACL</name>
<organism evidence="1 2">
    <name type="scientific">Saccharibacillus sacchari</name>
    <dbReference type="NCBI Taxonomy" id="456493"/>
    <lineage>
        <taxon>Bacteria</taxon>
        <taxon>Bacillati</taxon>
        <taxon>Bacillota</taxon>
        <taxon>Bacilli</taxon>
        <taxon>Bacillales</taxon>
        <taxon>Paenibacillaceae</taxon>
        <taxon>Saccharibacillus</taxon>
    </lineage>
</organism>
<proteinExistence type="predicted"/>
<gene>
    <name evidence="1" type="ORF">WKI47_11390</name>
</gene>
<dbReference type="Proteomes" id="UP001380953">
    <property type="component" value="Unassembled WGS sequence"/>
</dbReference>
<reference evidence="1" key="1">
    <citation type="submission" date="2024-03" db="EMBL/GenBank/DDBJ databases">
        <title>Whole genome sequecning of epiphytes from Marcgravia umbellata leaves.</title>
        <authorList>
            <person name="Kumar G."/>
            <person name="Savka M.A."/>
        </authorList>
    </citation>
    <scope>NUCLEOTIDE SEQUENCE</scope>
    <source>
        <strain evidence="1">RIT_BL5</strain>
    </source>
</reference>
<keyword evidence="2" id="KW-1185">Reference proteome</keyword>